<dbReference type="Proteomes" id="UP000775213">
    <property type="component" value="Unassembled WGS sequence"/>
</dbReference>
<protein>
    <submittedName>
        <fullName evidence="2">Uncharacterized protein</fullName>
    </submittedName>
</protein>
<evidence type="ECO:0000313" key="2">
    <source>
        <dbReference type="EMBL" id="KAH0469285.1"/>
    </source>
</evidence>
<evidence type="ECO:0000256" key="1">
    <source>
        <dbReference type="SAM" id="MobiDB-lite"/>
    </source>
</evidence>
<comment type="caution">
    <text evidence="2">The sequence shown here is derived from an EMBL/GenBank/DDBJ whole genome shotgun (WGS) entry which is preliminary data.</text>
</comment>
<dbReference type="EMBL" id="JAGFBR010000003">
    <property type="protein sequence ID" value="KAH0469285.1"/>
    <property type="molecule type" value="Genomic_DNA"/>
</dbReference>
<feature type="region of interest" description="Disordered" evidence="1">
    <location>
        <begin position="51"/>
        <end position="78"/>
    </location>
</feature>
<feature type="compositionally biased region" description="Basic and acidic residues" evidence="1">
    <location>
        <begin position="51"/>
        <end position="70"/>
    </location>
</feature>
<proteinExistence type="predicted"/>
<gene>
    <name evidence="2" type="ORF">IEQ34_002517</name>
</gene>
<reference evidence="2 3" key="1">
    <citation type="journal article" date="2021" name="Hortic Res">
        <title>Chromosome-scale assembly of the Dendrobium chrysotoxum genome enhances the understanding of orchid evolution.</title>
        <authorList>
            <person name="Zhang Y."/>
            <person name="Zhang G.Q."/>
            <person name="Zhang D."/>
            <person name="Liu X.D."/>
            <person name="Xu X.Y."/>
            <person name="Sun W.H."/>
            <person name="Yu X."/>
            <person name="Zhu X."/>
            <person name="Wang Z.W."/>
            <person name="Zhao X."/>
            <person name="Zhong W.Y."/>
            <person name="Chen H."/>
            <person name="Yin W.L."/>
            <person name="Huang T."/>
            <person name="Niu S.C."/>
            <person name="Liu Z.J."/>
        </authorList>
    </citation>
    <scope>NUCLEOTIDE SEQUENCE [LARGE SCALE GENOMIC DNA]</scope>
    <source>
        <strain evidence="2">Lindl</strain>
    </source>
</reference>
<evidence type="ECO:0000313" key="3">
    <source>
        <dbReference type="Proteomes" id="UP000775213"/>
    </source>
</evidence>
<organism evidence="2 3">
    <name type="scientific">Dendrobium chrysotoxum</name>
    <name type="common">Orchid</name>
    <dbReference type="NCBI Taxonomy" id="161865"/>
    <lineage>
        <taxon>Eukaryota</taxon>
        <taxon>Viridiplantae</taxon>
        <taxon>Streptophyta</taxon>
        <taxon>Embryophyta</taxon>
        <taxon>Tracheophyta</taxon>
        <taxon>Spermatophyta</taxon>
        <taxon>Magnoliopsida</taxon>
        <taxon>Liliopsida</taxon>
        <taxon>Asparagales</taxon>
        <taxon>Orchidaceae</taxon>
        <taxon>Epidendroideae</taxon>
        <taxon>Malaxideae</taxon>
        <taxon>Dendrobiinae</taxon>
        <taxon>Dendrobium</taxon>
    </lineage>
</organism>
<dbReference type="AlphaFoldDB" id="A0AAV7HMB5"/>
<sequence length="78" mass="8880">MSTRDRTKLSSLNGLVTVLQSRGFFSFLSSKFLSDRSCDWRSLNREKTKLPEPARGRRWLRNSDARKDTDSVPTTAGS</sequence>
<accession>A0AAV7HMB5</accession>
<keyword evidence="3" id="KW-1185">Reference proteome</keyword>
<name>A0AAV7HMB5_DENCH</name>